<dbReference type="EMBL" id="MU393667">
    <property type="protein sequence ID" value="KAI4858978.1"/>
    <property type="molecule type" value="Genomic_DNA"/>
</dbReference>
<organism evidence="1 2">
    <name type="scientific">Hypoxylon rubiginosum</name>
    <dbReference type="NCBI Taxonomy" id="110542"/>
    <lineage>
        <taxon>Eukaryota</taxon>
        <taxon>Fungi</taxon>
        <taxon>Dikarya</taxon>
        <taxon>Ascomycota</taxon>
        <taxon>Pezizomycotina</taxon>
        <taxon>Sordariomycetes</taxon>
        <taxon>Xylariomycetidae</taxon>
        <taxon>Xylariales</taxon>
        <taxon>Hypoxylaceae</taxon>
        <taxon>Hypoxylon</taxon>
    </lineage>
</organism>
<protein>
    <submittedName>
        <fullName evidence="1">Kinase-like protein</fullName>
    </submittedName>
</protein>
<keyword evidence="2" id="KW-1185">Reference proteome</keyword>
<dbReference type="Proteomes" id="UP001497700">
    <property type="component" value="Unassembled WGS sequence"/>
</dbReference>
<sequence>MSVSSNEDIDRDSFGPLLDISEESLIHLATDIRKRCFNKSTSIARYVSCAIGSYNIIHFIQLDEHRFVIRLPITGWGSGKNETAARAMESQVATLRLIARNTTVPVPQVYDFDTTDDNAIGAPYYCMGWIPGKPVLQVWFEHPKLMSREQFRLNILKSLSQIMPQLSRFTFNKVGSISSRSSTPAASDPCYDWAIGSNGQLEIVSSGPFDSAVAYVKARYDHAPEDNVWINAQEKIMSHILPFSPIYDAQDSFVLRAPDFNPQNVMVDEQGNVTGLIDWDLAQTVPRCVGYATYPCWITRDWDPLMYDWPGSPDSEDSPETLERYRAYYNEELGKALDFKGDWRFTEKSHITEAVWIATLCRMNRMEICRKLVQTALNIDPKEAFDLVFNIGMDYYEDWDSLLAKLKRLVNLELESPAEP</sequence>
<gene>
    <name evidence="1" type="ORF">F4820DRAFT_467477</name>
</gene>
<name>A0ACB9YIL8_9PEZI</name>
<comment type="caution">
    <text evidence="1">The sequence shown here is derived from an EMBL/GenBank/DDBJ whole genome shotgun (WGS) entry which is preliminary data.</text>
</comment>
<accession>A0ACB9YIL8</accession>
<evidence type="ECO:0000313" key="2">
    <source>
        <dbReference type="Proteomes" id="UP001497700"/>
    </source>
</evidence>
<reference evidence="1 2" key="1">
    <citation type="journal article" date="2022" name="New Phytol.">
        <title>Ecological generalism drives hyperdiversity of secondary metabolite gene clusters in xylarialean endophytes.</title>
        <authorList>
            <person name="Franco M.E.E."/>
            <person name="Wisecaver J.H."/>
            <person name="Arnold A.E."/>
            <person name="Ju Y.M."/>
            <person name="Slot J.C."/>
            <person name="Ahrendt S."/>
            <person name="Moore L.P."/>
            <person name="Eastman K.E."/>
            <person name="Scott K."/>
            <person name="Konkel Z."/>
            <person name="Mondo S.J."/>
            <person name="Kuo A."/>
            <person name="Hayes R.D."/>
            <person name="Haridas S."/>
            <person name="Andreopoulos B."/>
            <person name="Riley R."/>
            <person name="LaButti K."/>
            <person name="Pangilinan J."/>
            <person name="Lipzen A."/>
            <person name="Amirebrahimi M."/>
            <person name="Yan J."/>
            <person name="Adam C."/>
            <person name="Keymanesh K."/>
            <person name="Ng V."/>
            <person name="Louie K."/>
            <person name="Northen T."/>
            <person name="Drula E."/>
            <person name="Henrissat B."/>
            <person name="Hsieh H.M."/>
            <person name="Youens-Clark K."/>
            <person name="Lutzoni F."/>
            <person name="Miadlikowska J."/>
            <person name="Eastwood D.C."/>
            <person name="Hamelin R.C."/>
            <person name="Grigoriev I.V."/>
            <person name="U'Ren J.M."/>
        </authorList>
    </citation>
    <scope>NUCLEOTIDE SEQUENCE [LARGE SCALE GENOMIC DNA]</scope>
    <source>
        <strain evidence="1 2">CBS 119005</strain>
    </source>
</reference>
<evidence type="ECO:0000313" key="1">
    <source>
        <dbReference type="EMBL" id="KAI4858978.1"/>
    </source>
</evidence>
<proteinExistence type="predicted"/>